<evidence type="ECO:0000256" key="4">
    <source>
        <dbReference type="ARBA" id="ARBA00023157"/>
    </source>
</evidence>
<feature type="domain" description="Carboxylesterase type B" evidence="7">
    <location>
        <begin position="40"/>
        <end position="515"/>
    </location>
</feature>
<dbReference type="PROSITE" id="PS00941">
    <property type="entry name" value="CARBOXYLESTERASE_B_2"/>
    <property type="match status" value="1"/>
</dbReference>
<feature type="chain" id="PRO_5011815773" description="Carboxylic ester hydrolase" evidence="6">
    <location>
        <begin position="21"/>
        <end position="547"/>
    </location>
</feature>
<comment type="similarity">
    <text evidence="1 6">Belongs to the type-B carboxylesterase/lipase family.</text>
</comment>
<dbReference type="InterPro" id="IPR019826">
    <property type="entry name" value="Carboxylesterase_B_AS"/>
</dbReference>
<dbReference type="EC" id="3.1.1.-" evidence="6"/>
<dbReference type="EMBL" id="GFDL01006363">
    <property type="protein sequence ID" value="JAV28682.1"/>
    <property type="molecule type" value="Transcribed_RNA"/>
</dbReference>
<organism evidence="8">
    <name type="scientific">Culex tarsalis</name>
    <name type="common">Encephalitis mosquito</name>
    <dbReference type="NCBI Taxonomy" id="7177"/>
    <lineage>
        <taxon>Eukaryota</taxon>
        <taxon>Metazoa</taxon>
        <taxon>Ecdysozoa</taxon>
        <taxon>Arthropoda</taxon>
        <taxon>Hexapoda</taxon>
        <taxon>Insecta</taxon>
        <taxon>Pterygota</taxon>
        <taxon>Neoptera</taxon>
        <taxon>Endopterygota</taxon>
        <taxon>Diptera</taxon>
        <taxon>Nematocera</taxon>
        <taxon>Culicoidea</taxon>
        <taxon>Culicidae</taxon>
        <taxon>Culicinae</taxon>
        <taxon>Culicini</taxon>
        <taxon>Culex</taxon>
        <taxon>Culex</taxon>
    </lineage>
</organism>
<keyword evidence="4" id="KW-1015">Disulfide bond</keyword>
<dbReference type="Gene3D" id="3.40.50.1820">
    <property type="entry name" value="alpha/beta hydrolase"/>
    <property type="match status" value="1"/>
</dbReference>
<keyword evidence="2" id="KW-0719">Serine esterase</keyword>
<dbReference type="InterPro" id="IPR050309">
    <property type="entry name" value="Type-B_Carboxylest/Lipase"/>
</dbReference>
<dbReference type="InterPro" id="IPR019819">
    <property type="entry name" value="Carboxylesterase_B_CS"/>
</dbReference>
<protein>
    <recommendedName>
        <fullName evidence="6">Carboxylic ester hydrolase</fullName>
        <ecNumber evidence="6">3.1.1.-</ecNumber>
    </recommendedName>
</protein>
<evidence type="ECO:0000256" key="6">
    <source>
        <dbReference type="RuleBase" id="RU361235"/>
    </source>
</evidence>
<dbReference type="PROSITE" id="PS00122">
    <property type="entry name" value="CARBOXYLESTERASE_B_1"/>
    <property type="match status" value="1"/>
</dbReference>
<evidence type="ECO:0000256" key="3">
    <source>
        <dbReference type="ARBA" id="ARBA00022801"/>
    </source>
</evidence>
<evidence type="ECO:0000313" key="8">
    <source>
        <dbReference type="EMBL" id="JAV28682.1"/>
    </source>
</evidence>
<evidence type="ECO:0000256" key="5">
    <source>
        <dbReference type="ARBA" id="ARBA00023180"/>
    </source>
</evidence>
<evidence type="ECO:0000256" key="1">
    <source>
        <dbReference type="ARBA" id="ARBA00005964"/>
    </source>
</evidence>
<dbReference type="PANTHER" id="PTHR11559">
    <property type="entry name" value="CARBOXYLESTERASE"/>
    <property type="match status" value="1"/>
</dbReference>
<dbReference type="InterPro" id="IPR002018">
    <property type="entry name" value="CarbesteraseB"/>
</dbReference>
<name>A0A1Q3FMD2_CULTA</name>
<keyword evidence="5" id="KW-0325">Glycoprotein</keyword>
<feature type="signal peptide" evidence="6">
    <location>
        <begin position="1"/>
        <end position="20"/>
    </location>
</feature>
<keyword evidence="6" id="KW-0732">Signal</keyword>
<sequence length="547" mass="62770">MRLLIVNCLFISFKITIIFANCVSNFPENSTGFGVLSSTFNNITYCQYLGVRYARAQRFQRPILHQPKDREDYTKLGSVCPQMNDFNYPTAVIGDEDCLFLNVYTPETSKKRKQLLPVLVFIHGGSFTIGSSTFDVGGVDLLMENEIIVITMNYRLDVLGFLRYTKFNITGNYGLKDQQAALRWINRYIKFFGGDSNRVTLMGQSAGASAVNYHLYSDQSSGLFQQAAILSGSFLSSWAFAYRSDYFAEVYLKHLRITSREQLVDLNIENLILVNGTHKIVGTRWIPAAEGNDDPYPFLTSPPQELILRKRAMDIPLLVGVTLTEYELLRIASTVKLNLDKINVPSGFNESIWNIIDNFTEITINSLKEAGTINKTEDFIRKVANDFSMNFPIEHVVNAITSKGHSSPIYAYRFDYDGKFGRYKNEHFKPGIASQRYGAVHGDDLSYIFTPYKVDDALKNRDNYRNEWFVYEKMSEMIANFVKFGNPSLEDFDWKPYNAESVQKQFARIDHHLEMKPNSLMDSTYFHFCKRLYDCIYNFNCSSMDQA</sequence>
<dbReference type="GO" id="GO:0052689">
    <property type="term" value="F:carboxylic ester hydrolase activity"/>
    <property type="evidence" value="ECO:0007669"/>
    <property type="project" value="UniProtKB-KW"/>
</dbReference>
<keyword evidence="3 6" id="KW-0378">Hydrolase</keyword>
<evidence type="ECO:0000256" key="2">
    <source>
        <dbReference type="ARBA" id="ARBA00022487"/>
    </source>
</evidence>
<dbReference type="AlphaFoldDB" id="A0A1Q3FMD2"/>
<proteinExistence type="inferred from homology"/>
<dbReference type="Pfam" id="PF00135">
    <property type="entry name" value="COesterase"/>
    <property type="match status" value="1"/>
</dbReference>
<evidence type="ECO:0000259" key="7">
    <source>
        <dbReference type="Pfam" id="PF00135"/>
    </source>
</evidence>
<reference evidence="8" key="1">
    <citation type="submission" date="2017-01" db="EMBL/GenBank/DDBJ databases">
        <title>A deep insight into the sialotranscriptome of adult male and female Cluex tarsalis mosquitoes.</title>
        <authorList>
            <person name="Ribeiro J.M."/>
            <person name="Moreira F."/>
            <person name="Bernard K.A."/>
            <person name="Calvo E."/>
        </authorList>
    </citation>
    <scope>NUCLEOTIDE SEQUENCE</scope>
    <source>
        <strain evidence="8">Kern County</strain>
        <tissue evidence="8">Salivary glands</tissue>
    </source>
</reference>
<dbReference type="SUPFAM" id="SSF53474">
    <property type="entry name" value="alpha/beta-Hydrolases"/>
    <property type="match status" value="1"/>
</dbReference>
<dbReference type="InterPro" id="IPR029058">
    <property type="entry name" value="AB_hydrolase_fold"/>
</dbReference>
<accession>A0A1Q3FMD2</accession>